<dbReference type="Proteomes" id="UP000054408">
    <property type="component" value="Unassembled WGS sequence"/>
</dbReference>
<dbReference type="RefSeq" id="XP_013758444.1">
    <property type="nucleotide sequence ID" value="XM_013902990.1"/>
</dbReference>
<reference evidence="1 2" key="1">
    <citation type="submission" date="2010-05" db="EMBL/GenBank/DDBJ databases">
        <title>The Genome Sequence of Thecamonas trahens ATCC 50062.</title>
        <authorList>
            <consortium name="The Broad Institute Genome Sequencing Platform"/>
            <person name="Russ C."/>
            <person name="Cuomo C."/>
            <person name="Shea T."/>
            <person name="Young S.K."/>
            <person name="Zeng Q."/>
            <person name="Koehrsen M."/>
            <person name="Haas B."/>
            <person name="Borodovsky M."/>
            <person name="Guigo R."/>
            <person name="Alvarado L."/>
            <person name="Berlin A."/>
            <person name="Bochicchio J."/>
            <person name="Borenstein D."/>
            <person name="Chapman S."/>
            <person name="Chen Z."/>
            <person name="Freedman E."/>
            <person name="Gellesch M."/>
            <person name="Goldberg J."/>
            <person name="Griggs A."/>
            <person name="Gujja S."/>
            <person name="Heilman E."/>
            <person name="Heiman D."/>
            <person name="Hepburn T."/>
            <person name="Howarth C."/>
            <person name="Jen D."/>
            <person name="Larson L."/>
            <person name="Mehta T."/>
            <person name="Park D."/>
            <person name="Pearson M."/>
            <person name="Roberts A."/>
            <person name="Saif S."/>
            <person name="Shenoy N."/>
            <person name="Sisk P."/>
            <person name="Stolte C."/>
            <person name="Sykes S."/>
            <person name="Thomson T."/>
            <person name="Walk T."/>
            <person name="White J."/>
            <person name="Yandava C."/>
            <person name="Burger G."/>
            <person name="Gray M.W."/>
            <person name="Holland P.W.H."/>
            <person name="King N."/>
            <person name="Lang F.B.F."/>
            <person name="Roger A.J."/>
            <person name="Ruiz-Trillo I."/>
            <person name="Lander E."/>
            <person name="Nusbaum C."/>
        </authorList>
    </citation>
    <scope>NUCLEOTIDE SEQUENCE [LARGE SCALE GENOMIC DNA]</scope>
    <source>
        <strain evidence="1 2">ATCC 50062</strain>
    </source>
</reference>
<protein>
    <submittedName>
        <fullName evidence="1">Uncharacterized protein</fullName>
    </submittedName>
</protein>
<dbReference type="GeneID" id="25564305"/>
<keyword evidence="2" id="KW-1185">Reference proteome</keyword>
<accession>A0A0L0D9L8</accession>
<evidence type="ECO:0000313" key="1">
    <source>
        <dbReference type="EMBL" id="KNC49034.1"/>
    </source>
</evidence>
<dbReference type="EMBL" id="GL349452">
    <property type="protein sequence ID" value="KNC49034.1"/>
    <property type="molecule type" value="Genomic_DNA"/>
</dbReference>
<dbReference type="AlphaFoldDB" id="A0A0L0D9L8"/>
<proteinExistence type="predicted"/>
<evidence type="ECO:0000313" key="2">
    <source>
        <dbReference type="Proteomes" id="UP000054408"/>
    </source>
</evidence>
<organism evidence="1 2">
    <name type="scientific">Thecamonas trahens ATCC 50062</name>
    <dbReference type="NCBI Taxonomy" id="461836"/>
    <lineage>
        <taxon>Eukaryota</taxon>
        <taxon>Apusozoa</taxon>
        <taxon>Apusomonadida</taxon>
        <taxon>Apusomonadidae</taxon>
        <taxon>Thecamonas</taxon>
    </lineage>
</organism>
<gene>
    <name evidence="1" type="ORF">AMSG_04778</name>
</gene>
<name>A0A0L0D9L8_THETB</name>
<sequence>MISITINFRTRDLTVSAYRLFADPADADRIANMSSFTVLGFDIRIRGVTVRERLTGLVAKLKDMIVAVYDHVTDAAAELHHDLNMV</sequence>